<feature type="compositionally biased region" description="Basic and acidic residues" evidence="2">
    <location>
        <begin position="287"/>
        <end position="298"/>
    </location>
</feature>
<dbReference type="Pfam" id="PF20651">
    <property type="entry name" value="EXOC6_Sec15_N"/>
    <property type="match status" value="1"/>
</dbReference>
<evidence type="ECO:0000256" key="1">
    <source>
        <dbReference type="SAM" id="Coils"/>
    </source>
</evidence>
<evidence type="ECO:0000313" key="6">
    <source>
        <dbReference type="Proteomes" id="UP000001107"/>
    </source>
</evidence>
<dbReference type="InterPro" id="IPR048359">
    <property type="entry name" value="EXOC6_Sec15_N"/>
</dbReference>
<dbReference type="Proteomes" id="UP000001107">
    <property type="component" value="Chromosome"/>
</dbReference>
<dbReference type="Gene3D" id="2.30.22.10">
    <property type="entry name" value="Head domain of nucleotide exchange factor GrpE"/>
    <property type="match status" value="1"/>
</dbReference>
<evidence type="ECO:0000259" key="4">
    <source>
        <dbReference type="Pfam" id="PF20651"/>
    </source>
</evidence>
<feature type="region of interest" description="Disordered" evidence="2">
    <location>
        <begin position="256"/>
        <end position="298"/>
    </location>
</feature>
<organism evidence="5 6">
    <name type="scientific">Methanococcus vannielii (strain ATCC 35089 / DSM 1224 / JCM 13029 / OCM 148 / SB)</name>
    <dbReference type="NCBI Taxonomy" id="406327"/>
    <lineage>
        <taxon>Archaea</taxon>
        <taxon>Methanobacteriati</taxon>
        <taxon>Methanobacteriota</taxon>
        <taxon>Methanomada group</taxon>
        <taxon>Methanococci</taxon>
        <taxon>Methanococcales</taxon>
        <taxon>Methanococcaceae</taxon>
        <taxon>Methanococcus</taxon>
    </lineage>
</organism>
<evidence type="ECO:0000256" key="3">
    <source>
        <dbReference type="SAM" id="Phobius"/>
    </source>
</evidence>
<feature type="compositionally biased region" description="Basic and acidic residues" evidence="2">
    <location>
        <begin position="263"/>
        <end position="275"/>
    </location>
</feature>
<proteinExistence type="predicted"/>
<dbReference type="InterPro" id="IPR009012">
    <property type="entry name" value="GrpE_head"/>
</dbReference>
<keyword evidence="6" id="KW-1185">Reference proteome</keyword>
<feature type="transmembrane region" description="Helical" evidence="3">
    <location>
        <begin position="12"/>
        <end position="30"/>
    </location>
</feature>
<keyword evidence="3" id="KW-0472">Membrane</keyword>
<dbReference type="GeneID" id="5325269"/>
<evidence type="ECO:0000256" key="2">
    <source>
        <dbReference type="SAM" id="MobiDB-lite"/>
    </source>
</evidence>
<sequence length="298" mass="34618">MVIGDMEYMVEISALIFKYLIMFLISVYILNISSHFIKLRFFGSKLNEQIKLLNEGSEKIENLNEQYLENIKIIDKKLDFVNEFKENIDGGLKRIKNLMDNFQNDVKDDFEEGISNLNNSVDELNKISETEDELRKEIQKNKNELNKLEKSIVEFLKSKYAVLDLDSTDKAINNTNREINQFIKILRTNGVKFEVIMPNKGDEFDNINHTAVGEKECKDVENGKIISCETIGYIYGEFIEKSRVILCKNEIQKQNNSEESLNDDSKNSEQKDEKIQTSNENNELGENLEKIINEETNL</sequence>
<name>A6UND4_METVS</name>
<protein>
    <recommendedName>
        <fullName evidence="4">Exocyst complex component EXOC6/Sec15 N-terminal domain-containing protein</fullName>
    </recommendedName>
</protein>
<keyword evidence="1" id="KW-0175">Coiled coil</keyword>
<dbReference type="RefSeq" id="WP_011971910.1">
    <property type="nucleotide sequence ID" value="NC_009634.1"/>
</dbReference>
<evidence type="ECO:0000313" key="5">
    <source>
        <dbReference type="EMBL" id="ABR54006.1"/>
    </source>
</evidence>
<feature type="coiled-coil region" evidence="1">
    <location>
        <begin position="107"/>
        <end position="158"/>
    </location>
</feature>
<keyword evidence="3" id="KW-0812">Transmembrane</keyword>
<dbReference type="EMBL" id="CP000742">
    <property type="protein sequence ID" value="ABR54006.1"/>
    <property type="molecule type" value="Genomic_DNA"/>
</dbReference>
<dbReference type="KEGG" id="mvn:Mevan_0092"/>
<dbReference type="STRING" id="406327.Mevan_0092"/>
<reference evidence="5" key="1">
    <citation type="submission" date="2007-06" db="EMBL/GenBank/DDBJ databases">
        <title>Complete sequence of Methanococcus vannielii SB.</title>
        <authorList>
            <consortium name="US DOE Joint Genome Institute"/>
            <person name="Copeland A."/>
            <person name="Lucas S."/>
            <person name="Lapidus A."/>
            <person name="Barry K."/>
            <person name="Glavina del Rio T."/>
            <person name="Dalin E."/>
            <person name="Tice H."/>
            <person name="Pitluck S."/>
            <person name="Chain P."/>
            <person name="Malfatti S."/>
            <person name="Shin M."/>
            <person name="Vergez L."/>
            <person name="Schmutz J."/>
            <person name="Larimer F."/>
            <person name="Land M."/>
            <person name="Hauser L."/>
            <person name="Kyrpides N."/>
            <person name="Anderson I."/>
            <person name="Sieprawska-Lupa M."/>
            <person name="Whitman W.B."/>
            <person name="Richardson P."/>
        </authorList>
    </citation>
    <scope>NUCLEOTIDE SEQUENCE [LARGE SCALE GENOMIC DNA]</scope>
    <source>
        <strain evidence="5">SB</strain>
    </source>
</reference>
<dbReference type="GO" id="GO:0006457">
    <property type="term" value="P:protein folding"/>
    <property type="evidence" value="ECO:0007669"/>
    <property type="project" value="InterPro"/>
</dbReference>
<dbReference type="AlphaFoldDB" id="A6UND4"/>
<dbReference type="eggNOG" id="arCOG04772">
    <property type="taxonomic scope" value="Archaea"/>
</dbReference>
<dbReference type="HOGENOM" id="CLU_932609_0_0_2"/>
<gene>
    <name evidence="5" type="ordered locus">Mevan_0092</name>
</gene>
<accession>A6UND4</accession>
<keyword evidence="3" id="KW-1133">Transmembrane helix</keyword>
<feature type="domain" description="Exocyst complex component EXOC6/Sec15 N-terminal" evidence="4">
    <location>
        <begin position="97"/>
        <end position="188"/>
    </location>
</feature>